<dbReference type="Proteomes" id="UP000030520">
    <property type="component" value="Unassembled WGS sequence"/>
</dbReference>
<evidence type="ECO:0000313" key="2">
    <source>
        <dbReference type="Proteomes" id="UP000030520"/>
    </source>
</evidence>
<evidence type="ECO:0008006" key="3">
    <source>
        <dbReference type="Google" id="ProtNLM"/>
    </source>
</evidence>
<accession>A0ABR4YGL8</accession>
<reference evidence="1 2" key="1">
    <citation type="submission" date="2014-10" db="EMBL/GenBank/DDBJ databases">
        <title>Genome sequencing of Vibrio variabilis T01.</title>
        <authorList>
            <person name="Chan K.-G."/>
            <person name="Mohamad N.I."/>
        </authorList>
    </citation>
    <scope>NUCLEOTIDE SEQUENCE [LARGE SCALE GENOMIC DNA]</scope>
    <source>
        <strain evidence="1 2">T01</strain>
    </source>
</reference>
<name>A0ABR4YGL8_9VIBR</name>
<evidence type="ECO:0000313" key="1">
    <source>
        <dbReference type="EMBL" id="KHA62420.1"/>
    </source>
</evidence>
<sequence>MGAFCCNCKTVTQHKYHAFSQEQPANETATRGFLSGLFYAIASALMEGAASGDYKCTKCGTYLNTPDYLD</sequence>
<comment type="caution">
    <text evidence="1">The sequence shown here is derived from an EMBL/GenBank/DDBJ whole genome shotgun (WGS) entry which is preliminary data.</text>
</comment>
<protein>
    <recommendedName>
        <fullName evidence="3">CENP-V/GFA domain-containing protein</fullName>
    </recommendedName>
</protein>
<proteinExistence type="predicted"/>
<gene>
    <name evidence="1" type="ORF">NL53_01485</name>
</gene>
<keyword evidence="2" id="KW-1185">Reference proteome</keyword>
<dbReference type="EMBL" id="JRWM01000003">
    <property type="protein sequence ID" value="KHA62420.1"/>
    <property type="molecule type" value="Genomic_DNA"/>
</dbReference>
<organism evidence="1 2">
    <name type="scientific">Vibrio variabilis</name>
    <dbReference type="NCBI Taxonomy" id="990271"/>
    <lineage>
        <taxon>Bacteria</taxon>
        <taxon>Pseudomonadati</taxon>
        <taxon>Pseudomonadota</taxon>
        <taxon>Gammaproteobacteria</taxon>
        <taxon>Vibrionales</taxon>
        <taxon>Vibrionaceae</taxon>
        <taxon>Vibrio</taxon>
    </lineage>
</organism>
<dbReference type="RefSeq" id="WP_038212745.1">
    <property type="nucleotide sequence ID" value="NZ_JRWM01000003.1"/>
</dbReference>